<keyword evidence="7" id="KW-1185">Reference proteome</keyword>
<proteinExistence type="inferred from homology"/>
<evidence type="ECO:0000256" key="1">
    <source>
        <dbReference type="ARBA" id="ARBA00009437"/>
    </source>
</evidence>
<evidence type="ECO:0000259" key="5">
    <source>
        <dbReference type="PROSITE" id="PS50931"/>
    </source>
</evidence>
<organism evidence="6 7">
    <name type="scientific">Virgibacillus chiguensis</name>
    <dbReference type="NCBI Taxonomy" id="411959"/>
    <lineage>
        <taxon>Bacteria</taxon>
        <taxon>Bacillati</taxon>
        <taxon>Bacillota</taxon>
        <taxon>Bacilli</taxon>
        <taxon>Bacillales</taxon>
        <taxon>Bacillaceae</taxon>
        <taxon>Virgibacillus</taxon>
    </lineage>
</organism>
<dbReference type="Gene3D" id="1.10.10.10">
    <property type="entry name" value="Winged helix-like DNA-binding domain superfamily/Winged helix DNA-binding domain"/>
    <property type="match status" value="1"/>
</dbReference>
<accession>A0A1M5XJX2</accession>
<dbReference type="FunFam" id="1.10.10.10:FF:000001">
    <property type="entry name" value="LysR family transcriptional regulator"/>
    <property type="match status" value="1"/>
</dbReference>
<reference evidence="7" key="1">
    <citation type="submission" date="2016-11" db="EMBL/GenBank/DDBJ databases">
        <authorList>
            <person name="Varghese N."/>
            <person name="Submissions S."/>
        </authorList>
    </citation>
    <scope>NUCLEOTIDE SEQUENCE [LARGE SCALE GENOMIC DNA]</scope>
    <source>
        <strain evidence="7">CGMCC 1.6496</strain>
    </source>
</reference>
<gene>
    <name evidence="6" type="ORF">SAMN05421807_12813</name>
</gene>
<dbReference type="RefSeq" id="WP_073013306.1">
    <property type="nucleotide sequence ID" value="NZ_FQXD01000028.1"/>
</dbReference>
<dbReference type="Gene3D" id="3.40.190.290">
    <property type="match status" value="1"/>
</dbReference>
<dbReference type="Proteomes" id="UP000184079">
    <property type="component" value="Unassembled WGS sequence"/>
</dbReference>
<feature type="domain" description="HTH lysR-type" evidence="5">
    <location>
        <begin position="1"/>
        <end position="58"/>
    </location>
</feature>
<keyword evidence="2" id="KW-0805">Transcription regulation</keyword>
<dbReference type="AlphaFoldDB" id="A0A1M5XJX2"/>
<keyword evidence="4" id="KW-0804">Transcription</keyword>
<dbReference type="PROSITE" id="PS50931">
    <property type="entry name" value="HTH_LYSR"/>
    <property type="match status" value="1"/>
</dbReference>
<keyword evidence="3 6" id="KW-0238">DNA-binding</keyword>
<dbReference type="InterPro" id="IPR036390">
    <property type="entry name" value="WH_DNA-bd_sf"/>
</dbReference>
<dbReference type="PRINTS" id="PR00039">
    <property type="entry name" value="HTHLYSR"/>
</dbReference>
<dbReference type="InterPro" id="IPR047788">
    <property type="entry name" value="LysR-like_Sec_metab"/>
</dbReference>
<dbReference type="Pfam" id="PF03466">
    <property type="entry name" value="LysR_substrate"/>
    <property type="match status" value="1"/>
</dbReference>
<dbReference type="PANTHER" id="PTHR30126">
    <property type="entry name" value="HTH-TYPE TRANSCRIPTIONAL REGULATOR"/>
    <property type="match status" value="1"/>
</dbReference>
<evidence type="ECO:0000256" key="2">
    <source>
        <dbReference type="ARBA" id="ARBA00023015"/>
    </source>
</evidence>
<dbReference type="SUPFAM" id="SSF46785">
    <property type="entry name" value="Winged helix' DNA-binding domain"/>
    <property type="match status" value="1"/>
</dbReference>
<dbReference type="EMBL" id="FQXD01000028">
    <property type="protein sequence ID" value="SHH99848.1"/>
    <property type="molecule type" value="Genomic_DNA"/>
</dbReference>
<dbReference type="CDD" id="cd08420">
    <property type="entry name" value="PBP2_CysL_like"/>
    <property type="match status" value="1"/>
</dbReference>
<dbReference type="GO" id="GO:0003700">
    <property type="term" value="F:DNA-binding transcription factor activity"/>
    <property type="evidence" value="ECO:0007669"/>
    <property type="project" value="InterPro"/>
</dbReference>
<comment type="similarity">
    <text evidence="1">Belongs to the LysR transcriptional regulatory family.</text>
</comment>
<dbReference type="InterPro" id="IPR000847">
    <property type="entry name" value="LysR_HTH_N"/>
</dbReference>
<sequence>MNYERLQTFIAVAEKNSFSEAAKKLFVTQPTITSQIKALEEELQTKLFERTTKTVKLTQSGEILLKYAKDIVQLSSLARKEILKIEEKIYGDLKIGCSLTIGEYILPHFLKRFKEKYPLIHMQAKISNSASIIHHIKDQVVHVGLIETSIHDKQIVMHPILEDELCLVTKVDYFPFPEKQISLDQIKNIPLIIRESGSGTREVVEQHLERAGVSFHDLNIVMEVGSTEAVKAVVESGLGASFISKTAIMKEKQLGLLTSYSIRNITFNRHFYLVFRKGQILSSTTELFMDELQKMTLALESNISANRLGVI</sequence>
<dbReference type="InterPro" id="IPR036388">
    <property type="entry name" value="WH-like_DNA-bd_sf"/>
</dbReference>
<dbReference type="InterPro" id="IPR005119">
    <property type="entry name" value="LysR_subst-bd"/>
</dbReference>
<dbReference type="PANTHER" id="PTHR30126:SF64">
    <property type="entry name" value="HTH-TYPE TRANSCRIPTIONAL REGULATOR CITR"/>
    <property type="match status" value="1"/>
</dbReference>
<dbReference type="GO" id="GO:0000976">
    <property type="term" value="F:transcription cis-regulatory region binding"/>
    <property type="evidence" value="ECO:0007669"/>
    <property type="project" value="TreeGrafter"/>
</dbReference>
<dbReference type="NCBIfam" id="NF040786">
    <property type="entry name" value="LysR_Sec_metab"/>
    <property type="match status" value="1"/>
</dbReference>
<dbReference type="SUPFAM" id="SSF53850">
    <property type="entry name" value="Periplasmic binding protein-like II"/>
    <property type="match status" value="1"/>
</dbReference>
<dbReference type="OrthoDB" id="9785745at2"/>
<protein>
    <submittedName>
        <fullName evidence="6">DNA-binding transcriptional regulator, LysR family</fullName>
    </submittedName>
</protein>
<evidence type="ECO:0000256" key="3">
    <source>
        <dbReference type="ARBA" id="ARBA00023125"/>
    </source>
</evidence>
<dbReference type="Pfam" id="PF00126">
    <property type="entry name" value="HTH_1"/>
    <property type="match status" value="1"/>
</dbReference>
<name>A0A1M5XJX2_9BACI</name>
<evidence type="ECO:0000313" key="7">
    <source>
        <dbReference type="Proteomes" id="UP000184079"/>
    </source>
</evidence>
<evidence type="ECO:0000256" key="4">
    <source>
        <dbReference type="ARBA" id="ARBA00023163"/>
    </source>
</evidence>
<evidence type="ECO:0000313" key="6">
    <source>
        <dbReference type="EMBL" id="SHH99848.1"/>
    </source>
</evidence>